<dbReference type="AlphaFoldDB" id="A0A815NUY2"/>
<dbReference type="Gene3D" id="3.40.50.150">
    <property type="entry name" value="Vaccinia Virus protein VP39"/>
    <property type="match status" value="1"/>
</dbReference>
<comment type="caution">
    <text evidence="2">The sequence shown here is derived from an EMBL/GenBank/DDBJ whole genome shotgun (WGS) entry which is preliminary data.</text>
</comment>
<name>A0A815NUY2_ADIRI</name>
<keyword evidence="1" id="KW-0472">Membrane</keyword>
<evidence type="ECO:0008006" key="4">
    <source>
        <dbReference type="Google" id="ProtNLM"/>
    </source>
</evidence>
<dbReference type="Proteomes" id="UP000663828">
    <property type="component" value="Unassembled WGS sequence"/>
</dbReference>
<dbReference type="EMBL" id="CAJNOR010003676">
    <property type="protein sequence ID" value="CAF1437256.1"/>
    <property type="molecule type" value="Genomic_DNA"/>
</dbReference>
<gene>
    <name evidence="2" type="ORF">XAT740_LOCUS36110</name>
</gene>
<protein>
    <recommendedName>
        <fullName evidence="4">Methyltransferase FkbM domain-containing protein</fullName>
    </recommendedName>
</protein>
<keyword evidence="3" id="KW-1185">Reference proteome</keyword>
<proteinExistence type="predicted"/>
<keyword evidence="1" id="KW-1133">Transmembrane helix</keyword>
<feature type="non-terminal residue" evidence="2">
    <location>
        <position position="239"/>
    </location>
</feature>
<dbReference type="InterPro" id="IPR029063">
    <property type="entry name" value="SAM-dependent_MTases_sf"/>
</dbReference>
<sequence length="239" mass="26206">MNRSGQLTITSIIIIIGFAVFYVNYTIHGGLKVFSNTVAKNRVGFGGFGAGVVVVEGNKKDFVTMVQRTMFTLNTQGYIPMPDTIKRVWIDVGSHAGTFLAGDSVYSAVYWPSRTSKNLRDEFREATDIMTIAIDPNARFYDGLSKIPRVVAIIAAVYTGAGTQLFYEYPVDGCSSLLEPNAELDVSYFAGKWLTGCHQVKQMTGVSTVRLETILSLIDPRLDIQLLKIDAQGADLEVA</sequence>
<keyword evidence="1" id="KW-0812">Transmembrane</keyword>
<dbReference type="SUPFAM" id="SSF53335">
    <property type="entry name" value="S-adenosyl-L-methionine-dependent methyltransferases"/>
    <property type="match status" value="1"/>
</dbReference>
<accession>A0A815NUY2</accession>
<evidence type="ECO:0000313" key="2">
    <source>
        <dbReference type="EMBL" id="CAF1437256.1"/>
    </source>
</evidence>
<organism evidence="2 3">
    <name type="scientific">Adineta ricciae</name>
    <name type="common">Rotifer</name>
    <dbReference type="NCBI Taxonomy" id="249248"/>
    <lineage>
        <taxon>Eukaryota</taxon>
        <taxon>Metazoa</taxon>
        <taxon>Spiralia</taxon>
        <taxon>Gnathifera</taxon>
        <taxon>Rotifera</taxon>
        <taxon>Eurotatoria</taxon>
        <taxon>Bdelloidea</taxon>
        <taxon>Adinetida</taxon>
        <taxon>Adinetidae</taxon>
        <taxon>Adineta</taxon>
    </lineage>
</organism>
<evidence type="ECO:0000256" key="1">
    <source>
        <dbReference type="SAM" id="Phobius"/>
    </source>
</evidence>
<reference evidence="2" key="1">
    <citation type="submission" date="2021-02" db="EMBL/GenBank/DDBJ databases">
        <authorList>
            <person name="Nowell W R."/>
        </authorList>
    </citation>
    <scope>NUCLEOTIDE SEQUENCE</scope>
</reference>
<evidence type="ECO:0000313" key="3">
    <source>
        <dbReference type="Proteomes" id="UP000663828"/>
    </source>
</evidence>
<feature type="transmembrane region" description="Helical" evidence="1">
    <location>
        <begin position="7"/>
        <end position="25"/>
    </location>
</feature>